<accession>A0ACC0V4S7</accession>
<evidence type="ECO:0000313" key="2">
    <source>
        <dbReference type="Proteomes" id="UP001163324"/>
    </source>
</evidence>
<protein>
    <submittedName>
        <fullName evidence="1">Uncharacterized protein</fullName>
    </submittedName>
</protein>
<organism evidence="1 2">
    <name type="scientific">Trichothecium roseum</name>
    <dbReference type="NCBI Taxonomy" id="47278"/>
    <lineage>
        <taxon>Eukaryota</taxon>
        <taxon>Fungi</taxon>
        <taxon>Dikarya</taxon>
        <taxon>Ascomycota</taxon>
        <taxon>Pezizomycotina</taxon>
        <taxon>Sordariomycetes</taxon>
        <taxon>Hypocreomycetidae</taxon>
        <taxon>Hypocreales</taxon>
        <taxon>Hypocreales incertae sedis</taxon>
        <taxon>Trichothecium</taxon>
    </lineage>
</organism>
<proteinExistence type="predicted"/>
<reference evidence="1" key="1">
    <citation type="submission" date="2022-10" db="EMBL/GenBank/DDBJ databases">
        <title>Complete Genome of Trichothecium roseum strain YXFP-22015, a Plant Pathogen Isolated from Citrus.</title>
        <authorList>
            <person name="Wang Y."/>
            <person name="Zhu L."/>
        </authorList>
    </citation>
    <scope>NUCLEOTIDE SEQUENCE</scope>
    <source>
        <strain evidence="1">YXFP-22015</strain>
    </source>
</reference>
<keyword evidence="2" id="KW-1185">Reference proteome</keyword>
<comment type="caution">
    <text evidence="1">The sequence shown here is derived from an EMBL/GenBank/DDBJ whole genome shotgun (WGS) entry which is preliminary data.</text>
</comment>
<gene>
    <name evidence="1" type="ORF">N3K66_003212</name>
</gene>
<dbReference type="Proteomes" id="UP001163324">
    <property type="component" value="Chromosome 3"/>
</dbReference>
<evidence type="ECO:0000313" key="1">
    <source>
        <dbReference type="EMBL" id="KAI9901395.1"/>
    </source>
</evidence>
<sequence length="1268" mass="143470">MDTNGNSLASGGGDEEVLSQIRQALEVVHSPYAANDARRQAQDFLEKVKTTPQAPLHGRTLASDKSQPYIARHYGLSLLEHAIRYQWAAYDDSQAETLLSWVLELSQAVSKDDPGYLRNKTAQLWVELAKRCWGSRWMQMDPMLVQLWEIPDSAAHKEFVLFVLETLSDEIFTGDDPVVADREGVLSRACVEIFTPTQVLLEAFPNRQATPELRHGEEGWLKRITQLLEFCIGSEVKDNSDITSCALKSLAALLSLMPWAIPLAIADAQCVRVLSMCLASPNTEIQRAALESLYALYSRTNFTSHEFRELIMPMYSDTTVRLLKGLFEWSTTDAEDIDEDKYQVQKKLSEVLSCLGDHLDRRAGTVTKEPVDAFLNLLVQVTQSQSLMVSIPTLVTWTRLLNNKQINAAEMFTAMIGPLMEVCSSRLVRYENLPEHSTDPPYLFLQEDTETQPERHAFLGNYRRFSSQLIEAIVQLKPLDAIGHVLESTESVLQGLYDGETPFNKAEYTKHSLPALRVDSRFTVIESALKGYAKWKWAHREDQLYSDLDTHLETWCNKLLEMEFQDPAIRKRRLQLLVYFSTTALKKNTGFMLKVLEHILMTWPAPEPDHRAYNDAIKDLQSESMHELQRLAYEMPDHLLDVYDQISQRVNEMLSSGELDEKRSIAYRGFLFIIVHRTTKLSAESKVQKLSEFVDPVKAQWKKPEVQQSLASHSSFCEFLALDKAQAYLVSHRASDVQDWGSCALDEEGIVLQAELEERQKLLPLRPSKSFLAFSVERLSHSNDAFQASYALWQEGFAEILEGILKYLSYGHASHNPDNWTGLPPDMRHIVERVLTDRFWQSGISEGSKDDFYARVVDKKGTLEGLASTIRATIRTVREAAYAAMYCMSRLRMHFYSLHGLAEPLSEALFANSTHLSTHQQSNLLNLARFLVDDCPVDQRDHFLPRLLAICFQQMDAKISSEWQKMEQRQTVTAEGEDALRDEMKNESILRQVTYTAVVNVADLLDPSKPNTKTLRATEDPTDGEAKFPTLRKFCLMRREVVEPLFVFCCNGIRFKDTRSCSMILRLFNSLVPEFDSGSHAVKKAPQTDEGSGAATVDTSPVPPEIASVIREYISTEVLRACITSFHDPYYVDLQKELAQLIASVVVYYSPVSSTPKEVILSVPNINPVDLDRLSSFVAKPGSHSRQQRQIVLDMLKDVKGISVSEMGKMPKSTGFETDRSRKGTRSKMAQQFMSEQPMSGTGGSRTDANGRQDTPDALESVSNLFES</sequence>
<name>A0ACC0V4S7_9HYPO</name>
<dbReference type="EMBL" id="CM047942">
    <property type="protein sequence ID" value="KAI9901395.1"/>
    <property type="molecule type" value="Genomic_DNA"/>
</dbReference>